<accession>A0ABU6UNQ2</accession>
<dbReference type="PANTHER" id="PTHR33784">
    <property type="entry name" value="OS05G0482100 PROTEIN"/>
    <property type="match status" value="1"/>
</dbReference>
<organism evidence="2 3">
    <name type="scientific">Stylosanthes scabra</name>
    <dbReference type="NCBI Taxonomy" id="79078"/>
    <lineage>
        <taxon>Eukaryota</taxon>
        <taxon>Viridiplantae</taxon>
        <taxon>Streptophyta</taxon>
        <taxon>Embryophyta</taxon>
        <taxon>Tracheophyta</taxon>
        <taxon>Spermatophyta</taxon>
        <taxon>Magnoliopsida</taxon>
        <taxon>eudicotyledons</taxon>
        <taxon>Gunneridae</taxon>
        <taxon>Pentapetalae</taxon>
        <taxon>rosids</taxon>
        <taxon>fabids</taxon>
        <taxon>Fabales</taxon>
        <taxon>Fabaceae</taxon>
        <taxon>Papilionoideae</taxon>
        <taxon>50 kb inversion clade</taxon>
        <taxon>dalbergioids sensu lato</taxon>
        <taxon>Dalbergieae</taxon>
        <taxon>Pterocarpus clade</taxon>
        <taxon>Stylosanthes</taxon>
    </lineage>
</organism>
<evidence type="ECO:0000313" key="2">
    <source>
        <dbReference type="EMBL" id="MED6162960.1"/>
    </source>
</evidence>
<proteinExistence type="predicted"/>
<dbReference type="Pfam" id="PF23310">
    <property type="entry name" value="TPR_27"/>
    <property type="match status" value="1"/>
</dbReference>
<feature type="domain" description="At2g35280-like TPR" evidence="1">
    <location>
        <begin position="216"/>
        <end position="310"/>
    </location>
</feature>
<reference evidence="2 3" key="1">
    <citation type="journal article" date="2023" name="Plants (Basel)">
        <title>Bridging the Gap: Combining Genomics and Transcriptomics Approaches to Understand Stylosanthes scabra, an Orphan Legume from the Brazilian Caatinga.</title>
        <authorList>
            <person name="Ferreira-Neto J.R.C."/>
            <person name="da Silva M.D."/>
            <person name="Binneck E."/>
            <person name="de Melo N.F."/>
            <person name="da Silva R.H."/>
            <person name="de Melo A.L.T.M."/>
            <person name="Pandolfi V."/>
            <person name="Bustamante F.O."/>
            <person name="Brasileiro-Vidal A.C."/>
            <person name="Benko-Iseppon A.M."/>
        </authorList>
    </citation>
    <scope>NUCLEOTIDE SEQUENCE [LARGE SCALE GENOMIC DNA]</scope>
    <source>
        <tissue evidence="2">Leaves</tissue>
    </source>
</reference>
<name>A0ABU6UNQ2_9FABA</name>
<dbReference type="InterPro" id="IPR040338">
    <property type="entry name" value="At1g67623-like"/>
</dbReference>
<protein>
    <recommendedName>
        <fullName evidence="1">At2g35280-like TPR domain-containing protein</fullName>
    </recommendedName>
</protein>
<gene>
    <name evidence="2" type="ORF">PIB30_075440</name>
</gene>
<sequence>MRAVDLNVGNQSSGSGPCCDGVSRLDVPCSHALHFTPAKFPKLLLRCFVCLGYLDRLSARRRIGFTWLSEYKLLIPKPTGTLRLESFHFLSVPCSHPLHFTPAKFPKLPLWCFVCLGYPDRLLAQLRIGFTWLPEYKLLIPKPTALVMMGVIPEVKVLPEEVWVHIATLVAKELFPDLLTMKLTCKFFRSIAESDEVYKHARLVKLPPYACLRFLDKSERLLIKRCLQSGNPEAMFLKGHQQYFSVGEEVLRLELLSAAALNGHVESKYLHVMLLMCNEEGEESRRQGADSFKEVYASGELRKCRERIRGLLCRVWWVENTPSTPEQPASCRSTTFPTRGSMPERYREHHLNPQYTGDVDVSCDFCRADYEMLVLSEILSAEED</sequence>
<dbReference type="EMBL" id="JASCZI010121790">
    <property type="protein sequence ID" value="MED6162960.1"/>
    <property type="molecule type" value="Genomic_DNA"/>
</dbReference>
<dbReference type="InterPro" id="IPR057136">
    <property type="entry name" value="At2g35280_TPR_dom"/>
</dbReference>
<dbReference type="SUPFAM" id="SSF81383">
    <property type="entry name" value="F-box domain"/>
    <property type="match status" value="1"/>
</dbReference>
<dbReference type="PANTHER" id="PTHR33784:SF10">
    <property type="entry name" value="F-BOX PROTEIN"/>
    <property type="match status" value="1"/>
</dbReference>
<dbReference type="Proteomes" id="UP001341840">
    <property type="component" value="Unassembled WGS sequence"/>
</dbReference>
<dbReference type="InterPro" id="IPR036047">
    <property type="entry name" value="F-box-like_dom_sf"/>
</dbReference>
<evidence type="ECO:0000313" key="3">
    <source>
        <dbReference type="Proteomes" id="UP001341840"/>
    </source>
</evidence>
<keyword evidence="3" id="KW-1185">Reference proteome</keyword>
<evidence type="ECO:0000259" key="1">
    <source>
        <dbReference type="Pfam" id="PF23310"/>
    </source>
</evidence>
<comment type="caution">
    <text evidence="2">The sequence shown here is derived from an EMBL/GenBank/DDBJ whole genome shotgun (WGS) entry which is preliminary data.</text>
</comment>